<name>A0ABW8PJK7_9FLAO</name>
<protein>
    <submittedName>
        <fullName evidence="1">DUF1684 domain-containing protein</fullName>
    </submittedName>
</protein>
<sequence length="103" mass="12078">MKDGKIFKMTTTTEHKVRYKRYGLLDFKIKNVKKESSVYQKLKNKKDLKNYFFISFKDKTNGITTYANRKHLEICIPKNSSILVNSNQSPPPILLIMKNIHAL</sequence>
<comment type="caution">
    <text evidence="1">The sequence shown here is derived from an EMBL/GenBank/DDBJ whole genome shotgun (WGS) entry which is preliminary data.</text>
</comment>
<gene>
    <name evidence="1" type="ORF">V3467_11715</name>
</gene>
<accession>A0ABW8PJK7</accession>
<evidence type="ECO:0000313" key="2">
    <source>
        <dbReference type="Proteomes" id="UP001621713"/>
    </source>
</evidence>
<keyword evidence="2" id="KW-1185">Reference proteome</keyword>
<dbReference type="Proteomes" id="UP001621713">
    <property type="component" value="Unassembled WGS sequence"/>
</dbReference>
<dbReference type="InterPro" id="IPR012467">
    <property type="entry name" value="DUF1684"/>
</dbReference>
<organism evidence="1 2">
    <name type="scientific">Flavobacterium covae</name>
    <dbReference type="NCBI Taxonomy" id="2906076"/>
    <lineage>
        <taxon>Bacteria</taxon>
        <taxon>Pseudomonadati</taxon>
        <taxon>Bacteroidota</taxon>
        <taxon>Flavobacteriia</taxon>
        <taxon>Flavobacteriales</taxon>
        <taxon>Flavobacteriaceae</taxon>
        <taxon>Flavobacterium</taxon>
    </lineage>
</organism>
<evidence type="ECO:0000313" key="1">
    <source>
        <dbReference type="EMBL" id="MFK7004511.1"/>
    </source>
</evidence>
<dbReference type="RefSeq" id="WP_088466699.1">
    <property type="nucleotide sequence ID" value="NZ_JAZHOJ010000028.1"/>
</dbReference>
<dbReference type="Pfam" id="PF07920">
    <property type="entry name" value="DUF1684"/>
    <property type="match status" value="1"/>
</dbReference>
<dbReference type="EMBL" id="JAZHOJ010000028">
    <property type="protein sequence ID" value="MFK7004511.1"/>
    <property type="molecule type" value="Genomic_DNA"/>
</dbReference>
<proteinExistence type="predicted"/>
<reference evidence="1 2" key="1">
    <citation type="submission" date="2024-02" db="EMBL/GenBank/DDBJ databases">
        <title>Comparative Genomic Analysis of Flavobacterium Species Causing Columnaris Disease of Freshwater Fish in Thailand: Insights into Virulence and Resistance Mechanisms.</title>
        <authorList>
            <person name="Nguyen D."/>
            <person name="Chokmangmeepisarn P."/>
            <person name="Khianchaikhan K."/>
            <person name="Morishita M."/>
            <person name="Bunnoy A."/>
            <person name="Rodkhum C."/>
        </authorList>
    </citation>
    <scope>NUCLEOTIDE SEQUENCE [LARGE SCALE GENOMIC DNA]</scope>
    <source>
        <strain evidence="1 2">PCBSB2203</strain>
    </source>
</reference>